<dbReference type="PANTHER" id="PTHR30619">
    <property type="entry name" value="DNA INTERNALIZATION/COMPETENCE PROTEIN COMEC/REC2"/>
    <property type="match status" value="1"/>
</dbReference>
<keyword evidence="5 6" id="KW-0472">Membrane</keyword>
<dbReference type="Pfam" id="PF03772">
    <property type="entry name" value="Competence"/>
    <property type="match status" value="1"/>
</dbReference>
<feature type="transmembrane region" description="Helical" evidence="6">
    <location>
        <begin position="229"/>
        <end position="251"/>
    </location>
</feature>
<evidence type="ECO:0000313" key="9">
    <source>
        <dbReference type="Proteomes" id="UP000284109"/>
    </source>
</evidence>
<keyword evidence="9" id="KW-1185">Reference proteome</keyword>
<dbReference type="GO" id="GO:0030420">
    <property type="term" value="P:establishment of competence for transformation"/>
    <property type="evidence" value="ECO:0007669"/>
    <property type="project" value="InterPro"/>
</dbReference>
<comment type="caution">
    <text evidence="8">The sequence shown here is derived from an EMBL/GenBank/DDBJ whole genome shotgun (WGS) entry which is preliminary data.</text>
</comment>
<feature type="transmembrane region" description="Helical" evidence="6">
    <location>
        <begin position="432"/>
        <end position="450"/>
    </location>
</feature>
<dbReference type="PANTHER" id="PTHR30619:SF7">
    <property type="entry name" value="BETA-LACTAMASE DOMAIN PROTEIN"/>
    <property type="match status" value="1"/>
</dbReference>
<feature type="transmembrane region" description="Helical" evidence="6">
    <location>
        <begin position="15"/>
        <end position="43"/>
    </location>
</feature>
<evidence type="ECO:0000256" key="3">
    <source>
        <dbReference type="ARBA" id="ARBA00022692"/>
    </source>
</evidence>
<protein>
    <submittedName>
        <fullName evidence="8">DNA internalization-related competence protein ComEC/Rec2</fullName>
    </submittedName>
</protein>
<dbReference type="InterPro" id="IPR052159">
    <property type="entry name" value="Competence_DNA_uptake"/>
</dbReference>
<evidence type="ECO:0000256" key="4">
    <source>
        <dbReference type="ARBA" id="ARBA00022989"/>
    </source>
</evidence>
<dbReference type="InterPro" id="IPR036866">
    <property type="entry name" value="RibonucZ/Hydroxyglut_hydro"/>
</dbReference>
<dbReference type="InterPro" id="IPR035681">
    <property type="entry name" value="ComA-like_MBL"/>
</dbReference>
<feature type="transmembrane region" description="Helical" evidence="6">
    <location>
        <begin position="457"/>
        <end position="474"/>
    </location>
</feature>
<feature type="transmembrane region" description="Helical" evidence="6">
    <location>
        <begin position="377"/>
        <end position="397"/>
    </location>
</feature>
<evidence type="ECO:0000256" key="2">
    <source>
        <dbReference type="ARBA" id="ARBA00022475"/>
    </source>
</evidence>
<dbReference type="GO" id="GO:0005886">
    <property type="term" value="C:plasma membrane"/>
    <property type="evidence" value="ECO:0007669"/>
    <property type="project" value="UniProtKB-SubCell"/>
</dbReference>
<evidence type="ECO:0000313" key="8">
    <source>
        <dbReference type="EMBL" id="RHW49937.1"/>
    </source>
</evidence>
<keyword evidence="3 6" id="KW-0812">Transmembrane</keyword>
<sequence length="742" mass="84865">MKKLNLKLQFDNRGWYIFPVLALELTIAIVTTKMIILWALLLLTLSYTVFRNQRYGLLLEIFFMIGLGVCLTQQSNLKAPHTNQIIVNPDQLKLKNDWLSGVGQLADGQKVSFGSKIKANTRLPNSTLCLQGDFQWQTIAPATNKGEFDFQKYYQYQKIYYRGVATHIKIIKVSPNNNFLSRIHSFRFFCLQSLKKLPHWLSVNARSLLLGDFDSNETSLRQGLTNLGIIHIFSISGLHVYLLIDILIKITSILRIPRERVEIALLFILPIFAVIAGSGVGVWRASGLQIIQIIQKHLNWKISKHDCFAIVLLGQTVFTPYVLFSLAGQLSYLLSYGLIVIQAPKTWQRSILINFLSLPLIIFHSYSFSWLTFLANILLTPVFESLIIPITIFSLFIQKFKLLLEILERLFALIYTPVTALANANWTQITIGHLNIIVTVILLGLTLIWLSEFHSHWVKILIVVYCGCILYNHFPLSGQVTIIDIGQGDSILLTTPIFRKTCLIDTGGKLAFVHHKNTNNRVEQITIPYLKYQGITHLDYVFLSHQDADHIGDLHVLLQKFPVRRVCFADGMQNNRAVARQLRPFQQQVQFMKMHLGDTVAVAPELHLKVVWPNHLSKGINEDSLSLIAAIQNKRWLFTGDLNRANELKLFKSNYHIDYLKAGHHGSKTASDPQFLKKINPQLVLISAGRHNRYGHPHPETMANLKKLKIPALNTADHGMIIWNYSYWHQQTWKVFSKENIK</sequence>
<dbReference type="InterPro" id="IPR004477">
    <property type="entry name" value="ComEC_N"/>
</dbReference>
<feature type="transmembrane region" description="Helical" evidence="6">
    <location>
        <begin position="55"/>
        <end position="74"/>
    </location>
</feature>
<evidence type="ECO:0000256" key="6">
    <source>
        <dbReference type="SAM" id="Phobius"/>
    </source>
</evidence>
<evidence type="ECO:0000256" key="1">
    <source>
        <dbReference type="ARBA" id="ARBA00004651"/>
    </source>
</evidence>
<feature type="domain" description="Metallo-beta-lactamase" evidence="7">
    <location>
        <begin position="487"/>
        <end position="690"/>
    </location>
</feature>
<proteinExistence type="predicted"/>
<dbReference type="NCBIfam" id="TIGR00360">
    <property type="entry name" value="ComEC_N-term"/>
    <property type="match status" value="1"/>
</dbReference>
<dbReference type="InterPro" id="IPR001279">
    <property type="entry name" value="Metallo-B-lactamas"/>
</dbReference>
<dbReference type="CDD" id="cd07731">
    <property type="entry name" value="ComA-like_MBL-fold"/>
    <property type="match status" value="1"/>
</dbReference>
<dbReference type="NCBIfam" id="TIGR00361">
    <property type="entry name" value="ComEC_Rec2"/>
    <property type="match status" value="1"/>
</dbReference>
<gene>
    <name evidence="8" type="ORF">DS831_07180</name>
</gene>
<accession>A0A3R6W9D2</accession>
<name>A0A3R6W9D2_9LACO</name>
<dbReference type="AlphaFoldDB" id="A0A3R6W9D2"/>
<feature type="transmembrane region" description="Helical" evidence="6">
    <location>
        <begin position="351"/>
        <end position="371"/>
    </location>
</feature>
<keyword evidence="2" id="KW-1003">Cell membrane</keyword>
<dbReference type="InterPro" id="IPR004797">
    <property type="entry name" value="Competence_ComEC/Rec2"/>
</dbReference>
<feature type="transmembrane region" description="Helical" evidence="6">
    <location>
        <begin position="321"/>
        <end position="339"/>
    </location>
</feature>
<organism evidence="8 9">
    <name type="scientific">Bombilactobacillus bombi</name>
    <dbReference type="NCBI Taxonomy" id="1303590"/>
    <lineage>
        <taxon>Bacteria</taxon>
        <taxon>Bacillati</taxon>
        <taxon>Bacillota</taxon>
        <taxon>Bacilli</taxon>
        <taxon>Lactobacillales</taxon>
        <taxon>Lactobacillaceae</taxon>
        <taxon>Bombilactobacillus</taxon>
    </lineage>
</organism>
<comment type="subcellular location">
    <subcellularLocation>
        <location evidence="1">Cell membrane</location>
        <topology evidence="1">Multi-pass membrane protein</topology>
    </subcellularLocation>
</comment>
<dbReference type="Pfam" id="PF00753">
    <property type="entry name" value="Lactamase_B"/>
    <property type="match status" value="1"/>
</dbReference>
<feature type="transmembrane region" description="Helical" evidence="6">
    <location>
        <begin position="263"/>
        <end position="283"/>
    </location>
</feature>
<dbReference type="Proteomes" id="UP000284109">
    <property type="component" value="Unassembled WGS sequence"/>
</dbReference>
<reference evidence="8 9" key="1">
    <citation type="submission" date="2018-07" db="EMBL/GenBank/DDBJ databases">
        <title>Genome sequences of six Lactobacillus spp. isolated from bumble bee guts.</title>
        <authorList>
            <person name="Motta E.V.S."/>
            <person name="Moran N.A."/>
        </authorList>
    </citation>
    <scope>NUCLEOTIDE SEQUENCE [LARGE SCALE GENOMIC DNA]</scope>
    <source>
        <strain evidence="8 9">BI-1.1</strain>
    </source>
</reference>
<dbReference type="Gene3D" id="3.60.15.10">
    <property type="entry name" value="Ribonuclease Z/Hydroxyacylglutathione hydrolase-like"/>
    <property type="match status" value="1"/>
</dbReference>
<keyword evidence="4 6" id="KW-1133">Transmembrane helix</keyword>
<dbReference type="SUPFAM" id="SSF56281">
    <property type="entry name" value="Metallo-hydrolase/oxidoreductase"/>
    <property type="match status" value="1"/>
</dbReference>
<dbReference type="EMBL" id="QOCR01000004">
    <property type="protein sequence ID" value="RHW49937.1"/>
    <property type="molecule type" value="Genomic_DNA"/>
</dbReference>
<dbReference type="RefSeq" id="WP_118902003.1">
    <property type="nucleotide sequence ID" value="NZ_QOCR01000004.1"/>
</dbReference>
<feature type="transmembrane region" description="Helical" evidence="6">
    <location>
        <begin position="409"/>
        <end position="426"/>
    </location>
</feature>
<dbReference type="OrthoDB" id="9761531at2"/>
<evidence type="ECO:0000256" key="5">
    <source>
        <dbReference type="ARBA" id="ARBA00023136"/>
    </source>
</evidence>
<evidence type="ECO:0000259" key="7">
    <source>
        <dbReference type="SMART" id="SM00849"/>
    </source>
</evidence>
<dbReference type="SMART" id="SM00849">
    <property type="entry name" value="Lactamase_B"/>
    <property type="match status" value="1"/>
</dbReference>